<evidence type="ECO:0000256" key="2">
    <source>
        <dbReference type="SAM" id="Phobius"/>
    </source>
</evidence>
<feature type="region of interest" description="Disordered" evidence="1">
    <location>
        <begin position="1"/>
        <end position="27"/>
    </location>
</feature>
<keyword evidence="2" id="KW-1133">Transmembrane helix</keyword>
<feature type="transmembrane region" description="Helical" evidence="2">
    <location>
        <begin position="40"/>
        <end position="65"/>
    </location>
</feature>
<dbReference type="RefSeq" id="WP_118765666.1">
    <property type="nucleotide sequence ID" value="NZ_QWKP01000066.1"/>
</dbReference>
<protein>
    <submittedName>
        <fullName evidence="3">Uncharacterized protein</fullName>
    </submittedName>
</protein>
<comment type="caution">
    <text evidence="3">The sequence shown here is derived from an EMBL/GenBank/DDBJ whole genome shotgun (WGS) entry which is preliminary data.</text>
</comment>
<evidence type="ECO:0000313" key="3">
    <source>
        <dbReference type="EMBL" id="RHA44478.1"/>
    </source>
</evidence>
<keyword evidence="2" id="KW-0472">Membrane</keyword>
<accession>A0A413RRB5</accession>
<keyword evidence="2" id="KW-0812">Transmembrane</keyword>
<reference evidence="3 4" key="1">
    <citation type="submission" date="2018-08" db="EMBL/GenBank/DDBJ databases">
        <title>Cellulomonas rhizosphaerae sp. nov., a novel actinomycete isolated from soil.</title>
        <authorList>
            <person name="Tian Y."/>
        </authorList>
    </citation>
    <scope>NUCLEOTIDE SEQUENCE [LARGE SCALE GENOMIC DNA]</scope>
    <source>
        <strain evidence="3 4">NEAU-TCZ24</strain>
    </source>
</reference>
<evidence type="ECO:0000256" key="1">
    <source>
        <dbReference type="SAM" id="MobiDB-lite"/>
    </source>
</evidence>
<dbReference type="Proteomes" id="UP000283374">
    <property type="component" value="Unassembled WGS sequence"/>
</dbReference>
<dbReference type="EMBL" id="QWKP01000066">
    <property type="protein sequence ID" value="RHA44478.1"/>
    <property type="molecule type" value="Genomic_DNA"/>
</dbReference>
<organism evidence="3 4">
    <name type="scientific">Cellulomonas rhizosphaerae</name>
    <dbReference type="NCBI Taxonomy" id="2293719"/>
    <lineage>
        <taxon>Bacteria</taxon>
        <taxon>Bacillati</taxon>
        <taxon>Actinomycetota</taxon>
        <taxon>Actinomycetes</taxon>
        <taxon>Micrococcales</taxon>
        <taxon>Cellulomonadaceae</taxon>
        <taxon>Cellulomonas</taxon>
    </lineage>
</organism>
<gene>
    <name evidence="3" type="ORF">D1825_01035</name>
</gene>
<sequence length="209" mass="21663">MAPKFPDPTADQPFPGSYPPPGTVPGMLAAPARPHRRRRALAITLTLTLLVAVATVAVVVVPAVLDLRGQLTSPHASAEDAATARQLDQLAGQWQATLGDFQADYLTSAPPADEWLATATPLAGELSNQAAEMRALAAQIATDELDTAAAELADSVRRATGYAQGLVAAVTAGDPATIVDQHGALRFATLEAEVDRTDLQTAMHAAGID</sequence>
<name>A0A413RRB5_9CELL</name>
<keyword evidence="4" id="KW-1185">Reference proteome</keyword>
<proteinExistence type="predicted"/>
<dbReference type="AlphaFoldDB" id="A0A413RRB5"/>
<evidence type="ECO:0000313" key="4">
    <source>
        <dbReference type="Proteomes" id="UP000283374"/>
    </source>
</evidence>